<dbReference type="EMBL" id="BMAT01010751">
    <property type="protein sequence ID" value="GFR60019.1"/>
    <property type="molecule type" value="Genomic_DNA"/>
</dbReference>
<reference evidence="1 2" key="1">
    <citation type="journal article" date="2021" name="Elife">
        <title>Chloroplast acquisition without the gene transfer in kleptoplastic sea slugs, Plakobranchus ocellatus.</title>
        <authorList>
            <person name="Maeda T."/>
            <person name="Takahashi S."/>
            <person name="Yoshida T."/>
            <person name="Shimamura S."/>
            <person name="Takaki Y."/>
            <person name="Nagai Y."/>
            <person name="Toyoda A."/>
            <person name="Suzuki Y."/>
            <person name="Arimoto A."/>
            <person name="Ishii H."/>
            <person name="Satoh N."/>
            <person name="Nishiyama T."/>
            <person name="Hasebe M."/>
            <person name="Maruyama T."/>
            <person name="Minagawa J."/>
            <person name="Obokata J."/>
            <person name="Shigenobu S."/>
        </authorList>
    </citation>
    <scope>NUCLEOTIDE SEQUENCE [LARGE SCALE GENOMIC DNA]</scope>
</reference>
<sequence>MWSGGTDDVTVPVLWLRDQKVKNDQVQRDRRAGRPGHMGHCSIWNIRVNTGSKTLSSNAPVADRKSGKGLRSWARVHNDMLLHRCFTSQKFK</sequence>
<name>A0AAV4EGS3_9GAST</name>
<proteinExistence type="predicted"/>
<evidence type="ECO:0000313" key="1">
    <source>
        <dbReference type="EMBL" id="GFR60019.1"/>
    </source>
</evidence>
<dbReference type="AlphaFoldDB" id="A0AAV4EGS3"/>
<accession>A0AAV4EGS3</accession>
<dbReference type="Proteomes" id="UP000762676">
    <property type="component" value="Unassembled WGS sequence"/>
</dbReference>
<evidence type="ECO:0008006" key="3">
    <source>
        <dbReference type="Google" id="ProtNLM"/>
    </source>
</evidence>
<protein>
    <recommendedName>
        <fullName evidence="3">Ig-like domain-containing protein</fullName>
    </recommendedName>
</protein>
<gene>
    <name evidence="1" type="ORF">ElyMa_005398000</name>
</gene>
<keyword evidence="2" id="KW-1185">Reference proteome</keyword>
<organism evidence="1 2">
    <name type="scientific">Elysia marginata</name>
    <dbReference type="NCBI Taxonomy" id="1093978"/>
    <lineage>
        <taxon>Eukaryota</taxon>
        <taxon>Metazoa</taxon>
        <taxon>Spiralia</taxon>
        <taxon>Lophotrochozoa</taxon>
        <taxon>Mollusca</taxon>
        <taxon>Gastropoda</taxon>
        <taxon>Heterobranchia</taxon>
        <taxon>Euthyneura</taxon>
        <taxon>Panpulmonata</taxon>
        <taxon>Sacoglossa</taxon>
        <taxon>Placobranchoidea</taxon>
        <taxon>Plakobranchidae</taxon>
        <taxon>Elysia</taxon>
    </lineage>
</organism>
<comment type="caution">
    <text evidence="1">The sequence shown here is derived from an EMBL/GenBank/DDBJ whole genome shotgun (WGS) entry which is preliminary data.</text>
</comment>
<evidence type="ECO:0000313" key="2">
    <source>
        <dbReference type="Proteomes" id="UP000762676"/>
    </source>
</evidence>